<protein>
    <submittedName>
        <fullName evidence="1">Uncharacterized protein</fullName>
    </submittedName>
</protein>
<organism evidence="1 2">
    <name type="scientific">Eumeta variegata</name>
    <name type="common">Bagworm moth</name>
    <name type="synonym">Eumeta japonica</name>
    <dbReference type="NCBI Taxonomy" id="151549"/>
    <lineage>
        <taxon>Eukaryota</taxon>
        <taxon>Metazoa</taxon>
        <taxon>Ecdysozoa</taxon>
        <taxon>Arthropoda</taxon>
        <taxon>Hexapoda</taxon>
        <taxon>Insecta</taxon>
        <taxon>Pterygota</taxon>
        <taxon>Neoptera</taxon>
        <taxon>Endopterygota</taxon>
        <taxon>Lepidoptera</taxon>
        <taxon>Glossata</taxon>
        <taxon>Ditrysia</taxon>
        <taxon>Tineoidea</taxon>
        <taxon>Psychidae</taxon>
        <taxon>Oiketicinae</taxon>
        <taxon>Eumeta</taxon>
    </lineage>
</organism>
<dbReference type="Proteomes" id="UP000299102">
    <property type="component" value="Unassembled WGS sequence"/>
</dbReference>
<dbReference type="AlphaFoldDB" id="A0A4C1YRW3"/>
<dbReference type="EMBL" id="BGZK01001343">
    <property type="protein sequence ID" value="GBP77703.1"/>
    <property type="molecule type" value="Genomic_DNA"/>
</dbReference>
<reference evidence="1 2" key="1">
    <citation type="journal article" date="2019" name="Commun. Biol.">
        <title>The bagworm genome reveals a unique fibroin gene that provides high tensile strength.</title>
        <authorList>
            <person name="Kono N."/>
            <person name="Nakamura H."/>
            <person name="Ohtoshi R."/>
            <person name="Tomita M."/>
            <person name="Numata K."/>
            <person name="Arakawa K."/>
        </authorList>
    </citation>
    <scope>NUCLEOTIDE SEQUENCE [LARGE SCALE GENOMIC DNA]</scope>
</reference>
<sequence>MKRISKKLKSDILRPSTKKNEISTRTIDTLISGSNFLDRHLAATLVRLFNPRSPGRDRIKLRLGWKIRTDNICCDWIADDPPRARPAYAPIAVSECTQLETSELKVSSGKECFRILKIFKC</sequence>
<keyword evidence="2" id="KW-1185">Reference proteome</keyword>
<proteinExistence type="predicted"/>
<evidence type="ECO:0000313" key="2">
    <source>
        <dbReference type="Proteomes" id="UP000299102"/>
    </source>
</evidence>
<evidence type="ECO:0000313" key="1">
    <source>
        <dbReference type="EMBL" id="GBP77703.1"/>
    </source>
</evidence>
<name>A0A4C1YRW3_EUMVA</name>
<comment type="caution">
    <text evidence="1">The sequence shown here is derived from an EMBL/GenBank/DDBJ whole genome shotgun (WGS) entry which is preliminary data.</text>
</comment>
<gene>
    <name evidence="1" type="ORF">EVAR_62038_1</name>
</gene>
<accession>A0A4C1YRW3</accession>